<keyword evidence="1 3" id="KW-0479">Metal-binding</keyword>
<dbReference type="InterPro" id="IPR044651">
    <property type="entry name" value="OTSB-like"/>
</dbReference>
<reference evidence="4 5" key="1">
    <citation type="submission" date="2019-05" db="EMBL/GenBank/DDBJ databases">
        <authorList>
            <consortium name="Pathogen Informatics"/>
        </authorList>
    </citation>
    <scope>NUCLEOTIDE SEQUENCE [LARGE SCALE GENOMIC DNA]</scope>
    <source>
        <strain evidence="4 5">NCTC13032</strain>
    </source>
</reference>
<dbReference type="PANTHER" id="PTHR43768:SF3">
    <property type="entry name" value="TREHALOSE 6-PHOSPHATE PHOSPHATASE"/>
    <property type="match status" value="1"/>
</dbReference>
<evidence type="ECO:0000256" key="2">
    <source>
        <dbReference type="ARBA" id="ARBA00022801"/>
    </source>
</evidence>
<evidence type="ECO:0000256" key="3">
    <source>
        <dbReference type="RuleBase" id="RU361117"/>
    </source>
</evidence>
<comment type="similarity">
    <text evidence="3">Belongs to the trehalose phosphatase family.</text>
</comment>
<dbReference type="GO" id="GO:0004805">
    <property type="term" value="F:trehalose-phosphatase activity"/>
    <property type="evidence" value="ECO:0007669"/>
    <property type="project" value="UniProtKB-EC"/>
</dbReference>
<sequence length="179" mass="20141">MVIRSPFPFPPDLVQTLHAQLTTALLWLPGTELEAKGMAFAIHYRRAPEYQQEVLNLAEQIVRDNPQLSLQPGKCVVEIKPRGIHKGEAISAFMHEAPFLGRTPVFFGDDLTDEHGFEVVNQLKGVSVKVGAGETKASWRLATVSDVWQWVIKAANHQQEKEIAQINRRKPYGSLDRSF</sequence>
<evidence type="ECO:0000256" key="1">
    <source>
        <dbReference type="ARBA" id="ARBA00022723"/>
    </source>
</evidence>
<name>A0A4U9HYS2_9ENTR</name>
<comment type="function">
    <text evidence="3">Removes the phosphate from trehalose 6-phosphate to produce free trehalose.</text>
</comment>
<protein>
    <recommendedName>
        <fullName evidence="3">Trehalose 6-phosphate phosphatase</fullName>
        <ecNumber evidence="3">3.1.3.12</ecNumber>
    </recommendedName>
</protein>
<organism evidence="4 5">
    <name type="scientific">Leclercia adecarboxylata</name>
    <dbReference type="NCBI Taxonomy" id="83655"/>
    <lineage>
        <taxon>Bacteria</taxon>
        <taxon>Pseudomonadati</taxon>
        <taxon>Pseudomonadota</taxon>
        <taxon>Gammaproteobacteria</taxon>
        <taxon>Enterobacterales</taxon>
        <taxon>Enterobacteriaceae</taxon>
        <taxon>Leclercia</taxon>
    </lineage>
</organism>
<dbReference type="SUPFAM" id="SSF56784">
    <property type="entry name" value="HAD-like"/>
    <property type="match status" value="1"/>
</dbReference>
<dbReference type="EC" id="3.1.3.12" evidence="3"/>
<dbReference type="EMBL" id="LR590464">
    <property type="protein sequence ID" value="VTP69942.1"/>
    <property type="molecule type" value="Genomic_DNA"/>
</dbReference>
<evidence type="ECO:0000313" key="4">
    <source>
        <dbReference type="EMBL" id="VTP69942.1"/>
    </source>
</evidence>
<comment type="cofactor">
    <cofactor evidence="3">
        <name>Mg(2+)</name>
        <dbReference type="ChEBI" id="CHEBI:18420"/>
    </cofactor>
</comment>
<dbReference type="GO" id="GO:0046872">
    <property type="term" value="F:metal ion binding"/>
    <property type="evidence" value="ECO:0007669"/>
    <property type="project" value="UniProtKB-KW"/>
</dbReference>
<dbReference type="Proteomes" id="UP000310719">
    <property type="component" value="Chromosome"/>
</dbReference>
<dbReference type="Gene3D" id="3.40.50.1000">
    <property type="entry name" value="HAD superfamily/HAD-like"/>
    <property type="match status" value="1"/>
</dbReference>
<keyword evidence="2 3" id="KW-0378">Hydrolase</keyword>
<dbReference type="GO" id="GO:0005992">
    <property type="term" value="P:trehalose biosynthetic process"/>
    <property type="evidence" value="ECO:0007669"/>
    <property type="project" value="UniProtKB-UniPathway"/>
</dbReference>
<gene>
    <name evidence="4" type="primary">otsB</name>
    <name evidence="4" type="ORF">NCTC13032_04610</name>
</gene>
<dbReference type="NCBIfam" id="TIGR00685">
    <property type="entry name" value="T6PP"/>
    <property type="match status" value="1"/>
</dbReference>
<dbReference type="Pfam" id="PF02358">
    <property type="entry name" value="Trehalose_PPase"/>
    <property type="match status" value="1"/>
</dbReference>
<dbReference type="STRING" id="83655.APT61_08380"/>
<dbReference type="AlphaFoldDB" id="A0A4U9HYS2"/>
<dbReference type="UniPathway" id="UPA00299"/>
<proteinExistence type="inferred from homology"/>
<dbReference type="InterPro" id="IPR003337">
    <property type="entry name" value="Trehalose_PPase"/>
</dbReference>
<dbReference type="InterPro" id="IPR036412">
    <property type="entry name" value="HAD-like_sf"/>
</dbReference>
<keyword evidence="3" id="KW-0460">Magnesium</keyword>
<comment type="catalytic activity">
    <reaction evidence="3">
        <text>alpha,alpha-trehalose 6-phosphate + H2O = alpha,alpha-trehalose + phosphate</text>
        <dbReference type="Rhea" id="RHEA:23420"/>
        <dbReference type="ChEBI" id="CHEBI:15377"/>
        <dbReference type="ChEBI" id="CHEBI:16551"/>
        <dbReference type="ChEBI" id="CHEBI:43474"/>
        <dbReference type="ChEBI" id="CHEBI:58429"/>
        <dbReference type="EC" id="3.1.3.12"/>
    </reaction>
</comment>
<accession>A0A4U9HYS2</accession>
<dbReference type="InterPro" id="IPR023214">
    <property type="entry name" value="HAD_sf"/>
</dbReference>
<comment type="pathway">
    <text evidence="3">Glycan biosynthesis; trehalose biosynthesis.</text>
</comment>
<dbReference type="PANTHER" id="PTHR43768">
    <property type="entry name" value="TREHALOSE 6-PHOSPHATE PHOSPHATASE"/>
    <property type="match status" value="1"/>
</dbReference>
<evidence type="ECO:0000313" key="5">
    <source>
        <dbReference type="Proteomes" id="UP000310719"/>
    </source>
</evidence>